<organism evidence="2 3">
    <name type="scientific">Hymenobacter gummosus</name>
    <dbReference type="NCBI Taxonomy" id="1776032"/>
    <lineage>
        <taxon>Bacteria</taxon>
        <taxon>Pseudomonadati</taxon>
        <taxon>Bacteroidota</taxon>
        <taxon>Cytophagia</taxon>
        <taxon>Cytophagales</taxon>
        <taxon>Hymenobacteraceae</taxon>
        <taxon>Hymenobacter</taxon>
    </lineage>
</organism>
<gene>
    <name evidence="2" type="ORF">EJV47_10055</name>
</gene>
<protein>
    <submittedName>
        <fullName evidence="2">Nuclear transport factor 2 family protein</fullName>
    </submittedName>
</protein>
<proteinExistence type="predicted"/>
<accession>A0A431U2Z8</accession>
<evidence type="ECO:0000259" key="1">
    <source>
        <dbReference type="Pfam" id="PF12680"/>
    </source>
</evidence>
<keyword evidence="3" id="KW-1185">Reference proteome</keyword>
<dbReference type="Gene3D" id="3.10.450.50">
    <property type="match status" value="1"/>
</dbReference>
<evidence type="ECO:0000313" key="3">
    <source>
        <dbReference type="Proteomes" id="UP000282184"/>
    </source>
</evidence>
<dbReference type="SUPFAM" id="SSF54427">
    <property type="entry name" value="NTF2-like"/>
    <property type="match status" value="1"/>
</dbReference>
<evidence type="ECO:0000313" key="2">
    <source>
        <dbReference type="EMBL" id="RTQ49979.1"/>
    </source>
</evidence>
<reference evidence="2 3" key="1">
    <citation type="submission" date="2018-12" db="EMBL/GenBank/DDBJ databases">
        <title>Hymenobacter gummosus sp. nov., isolated from a spring.</title>
        <authorList>
            <person name="Nie L."/>
        </authorList>
    </citation>
    <scope>NUCLEOTIDE SEQUENCE [LARGE SCALE GENOMIC DNA]</scope>
    <source>
        <strain evidence="2 3">KCTC 52166</strain>
    </source>
</reference>
<dbReference type="InterPro" id="IPR032710">
    <property type="entry name" value="NTF2-like_dom_sf"/>
</dbReference>
<dbReference type="Proteomes" id="UP000282184">
    <property type="component" value="Unassembled WGS sequence"/>
</dbReference>
<dbReference type="RefSeq" id="WP_126693030.1">
    <property type="nucleotide sequence ID" value="NZ_RXOF01000005.1"/>
</dbReference>
<feature type="domain" description="SnoaL-like" evidence="1">
    <location>
        <begin position="11"/>
        <end position="106"/>
    </location>
</feature>
<dbReference type="Pfam" id="PF12680">
    <property type="entry name" value="SnoaL_2"/>
    <property type="match status" value="1"/>
</dbReference>
<comment type="caution">
    <text evidence="2">The sequence shown here is derived from an EMBL/GenBank/DDBJ whole genome shotgun (WGS) entry which is preliminary data.</text>
</comment>
<sequence>MVIDNKTILQQANAAIVAGDNEGFLAHCTEDTEWTFVGEQTLRGKPAVREWMRTAYQQPPQFQVEQLIAEGDFVTALGRITLPDADGQAVEHLYCDVWQFREGKMAALRAFVLKP</sequence>
<dbReference type="OrthoDB" id="6692273at2"/>
<dbReference type="AlphaFoldDB" id="A0A431U2Z8"/>
<dbReference type="EMBL" id="RXOF01000005">
    <property type="protein sequence ID" value="RTQ49979.1"/>
    <property type="molecule type" value="Genomic_DNA"/>
</dbReference>
<dbReference type="InterPro" id="IPR037401">
    <property type="entry name" value="SnoaL-like"/>
</dbReference>
<name>A0A431U2Z8_9BACT</name>